<dbReference type="Pfam" id="PF14186">
    <property type="entry name" value="Aida_C2"/>
    <property type="match status" value="1"/>
</dbReference>
<dbReference type="Gene3D" id="1.25.40.20">
    <property type="entry name" value="Ankyrin repeat-containing domain"/>
    <property type="match status" value="2"/>
</dbReference>
<keyword evidence="1 7" id="KW-0547">Nucleotide-binding</keyword>
<proteinExistence type="inferred from homology"/>
<dbReference type="InterPro" id="IPR036961">
    <property type="entry name" value="Kinesin_motor_dom_sf"/>
</dbReference>
<reference evidence="12" key="1">
    <citation type="submission" date="2013-12" db="EMBL/GenBank/DDBJ databases">
        <title>The Genome Sequence of Aphanomyces astaci APO3.</title>
        <authorList>
            <consortium name="The Broad Institute Genomics Platform"/>
            <person name="Russ C."/>
            <person name="Tyler B."/>
            <person name="van West P."/>
            <person name="Dieguez-Uribeondo J."/>
            <person name="Young S.K."/>
            <person name="Zeng Q."/>
            <person name="Gargeya S."/>
            <person name="Fitzgerald M."/>
            <person name="Abouelleil A."/>
            <person name="Alvarado L."/>
            <person name="Chapman S.B."/>
            <person name="Gainer-Dewar J."/>
            <person name="Goldberg J."/>
            <person name="Griggs A."/>
            <person name="Gujja S."/>
            <person name="Hansen M."/>
            <person name="Howarth C."/>
            <person name="Imamovic A."/>
            <person name="Ireland A."/>
            <person name="Larimer J."/>
            <person name="McCowan C."/>
            <person name="Murphy C."/>
            <person name="Pearson M."/>
            <person name="Poon T.W."/>
            <person name="Priest M."/>
            <person name="Roberts A."/>
            <person name="Saif S."/>
            <person name="Shea T."/>
            <person name="Sykes S."/>
            <person name="Wortman J."/>
            <person name="Nusbaum C."/>
            <person name="Birren B."/>
        </authorList>
    </citation>
    <scope>NUCLEOTIDE SEQUENCE [LARGE SCALE GENOMIC DNA]</scope>
    <source>
        <strain evidence="12">APO3</strain>
    </source>
</reference>
<comment type="similarity">
    <text evidence="7">Belongs to the TRAFAC class myosin-kinesin ATPase superfamily. Myosin family.</text>
</comment>
<evidence type="ECO:0000256" key="5">
    <source>
        <dbReference type="ARBA" id="ARBA00023203"/>
    </source>
</evidence>
<dbReference type="InterPro" id="IPR035892">
    <property type="entry name" value="C2_domain_sf"/>
</dbReference>
<dbReference type="InterPro" id="IPR025939">
    <property type="entry name" value="Aida_C"/>
</dbReference>
<dbReference type="GO" id="GO:0005737">
    <property type="term" value="C:cytoplasm"/>
    <property type="evidence" value="ECO:0007669"/>
    <property type="project" value="TreeGrafter"/>
</dbReference>
<dbReference type="InterPro" id="IPR027417">
    <property type="entry name" value="P-loop_NTPase"/>
</dbReference>
<evidence type="ECO:0000259" key="10">
    <source>
        <dbReference type="PROSITE" id="PS51456"/>
    </source>
</evidence>
<dbReference type="SUPFAM" id="SSF52540">
    <property type="entry name" value="P-loop containing nucleoside triphosphate hydrolases"/>
    <property type="match status" value="2"/>
</dbReference>
<evidence type="ECO:0000256" key="7">
    <source>
        <dbReference type="PROSITE-ProRule" id="PRU00782"/>
    </source>
</evidence>
<dbReference type="InterPro" id="IPR001609">
    <property type="entry name" value="Myosin_head_motor_dom-like"/>
</dbReference>
<dbReference type="PROSITE" id="PS50088">
    <property type="entry name" value="ANK_REPEAT"/>
    <property type="match status" value="1"/>
</dbReference>
<sequence length="1701" mass="191297">MFGKSKSLEVRDASPSFLPKKAAGTGVKLPPPMAKKTSESTVMKTNTVTGVDVSHLQIGSRVWVPDAKVLWRVGEVTAVLDGGVVDVFVPESPDDKHQKVAASAMLGFDPSHLMDHADIAQMNNMHEAPLMSVLHRRYLIDAIYTFTTDILISINPYKSIPMLYDIAGFMAASKAKLDCELKSPHLFSIAEKAYRDMRLGKQRDTAQSIVVSGESGAGKTEASKHIMKYLAVASRQADESSKGVGHAATMSLHEKIEECVLLSNFVLESFGNAKTSRNDNSSRFGKYIQILYDQDGRMCGVSIKHFLLEKTRIVLPETNERNYHVFYQMLAGLDALELAELELVAPDEYEYLTSGNCIGIDGVDDAADFCGLRTAMDKLGFTSATQRELFQVLAAILKLGNASFVPVHPQDREACQFAPEVPLEKIAQLLGVQAADLEQKMTTQTTVTGRGSILHMKLTCDQAQNAKHAFCKFIYGEMFNYLIGRMNSTSAEFVKSKSFIGILDIFGFEVMPVNSFEQLCINFANEMLQQQFNKHIFVLEQERYAAEGIAVSVIEFQDNQECLDLIQKPPSGIMPLLDEQIMLKRKTTDRQLLTIYHQTHLEKHANYAKPRFESDDFVIKHYAGDVMYCINGFIGKNNDNLHEDLMDLLRASSLQLVRTMLCGNTPAAPVHMKSPRGASSSDPAATKHRRNASSLSGSTTVASKFKAQLSGLMDMLTSTTPHYIKCIKPNNIKFPGGFSSELVRDQLICSGILEVIKIRQQGYPIRRPFDHFFDTFRGILRGKQGGISVLDGCRLITTAALLPTAFQIGKTEVYLRYGQLELLQSVLAGVKSELATTIQSKFWRRCVVHRQFKVLRHGMIQLQAKFRQVRLATQFQAIKWATLKLQASHRRNACVRVFAGQKQAARVLHAIGRGFVTRRRVVRDAKWQQAAVVIQKIVRGYLHRSKASRALKCQHSSAILIQAVYRGYRDLQRFCHVYENVVLIQAVYRAHQNRQLFLRGKAAAVASQALVRKRLQRKKFVHQRRMVIRLQSFARMVPHRSEFLRRQRAAMAIQRFCRRVLARHHVTQVSQAANVVVSFMRMFFCKKTLSIQRQSILRIQRSVRGYLNRRWFVSLVRAVRVVQRAVHLWREKRRLASQLRRLRDACDRRESATVLTLVRATPELMYVRHHHDQYNSLLHIAAASGDLNVVEFILSQDKHAIKLVNKDGNTPLHEACAHSRLDVAKCLLRATSSIPWCHSPETTDGDDVPVATTTTTSTTLTNENDVVVMAGTLKKRREASGWMTRYVVLRTTNHVPELHYYHSKPRHGGTKSDKVLDLRRALFKKCDDVAFSFEVHSPELLQGRNREGRLYFQATTEMELQSWLACLRDTVPSTLETRLFAMQRSTDSIQYVDRTNEADWVNATNVHGETTLHVAARGVPGKATAASTPVVRTPDDQPQHLSPSPVTSSIRSDEVHAVKTCLWLLEHGAELNLVTLRGNQSALKLAIQSNYLTLAKHLLDRGATAGDLNPAETAIVQTLRADLAKTAITCLQSQGNHDAVLFLLKRPGHVRYSSYVSLYVEQVGLLNVLQFTRPRLVISVYDTQKNLVEKKQQVTSLPLAHANAMFWGCTWHMQTPMENLPTGALVVIEVMSSSNHGSIMPTSPGYGATEPVCWTYIHIDKRTATTSRLNAEMYMYPLDLKFKKLQRYDGFISGDIVLSQG</sequence>
<dbReference type="Gene3D" id="1.10.10.820">
    <property type="match status" value="1"/>
</dbReference>
<dbReference type="Gene3D" id="2.60.40.150">
    <property type="entry name" value="C2 domain"/>
    <property type="match status" value="1"/>
</dbReference>
<feature type="domain" description="PH" evidence="9">
    <location>
        <begin position="1266"/>
        <end position="1372"/>
    </location>
</feature>
<dbReference type="PROSITE" id="PS50297">
    <property type="entry name" value="ANK_REP_REGION"/>
    <property type="match status" value="1"/>
</dbReference>
<feature type="domain" description="C2 Aida-type" evidence="11">
    <location>
        <begin position="1544"/>
        <end position="1701"/>
    </location>
</feature>
<feature type="binding site" evidence="7">
    <location>
        <begin position="213"/>
        <end position="220"/>
    </location>
    <ligand>
        <name>ATP</name>
        <dbReference type="ChEBI" id="CHEBI:30616"/>
    </ligand>
</feature>
<dbReference type="Gene3D" id="1.20.5.190">
    <property type="match status" value="1"/>
</dbReference>
<keyword evidence="2 7" id="KW-0067">ATP-binding</keyword>
<dbReference type="PROSITE" id="PS51456">
    <property type="entry name" value="MYOSIN_MOTOR"/>
    <property type="match status" value="1"/>
</dbReference>
<protein>
    <recommendedName>
        <fullName evidence="13">Myosin motor domain-containing protein</fullName>
    </recommendedName>
</protein>
<dbReference type="VEuPathDB" id="FungiDB:H257_05014"/>
<evidence type="ECO:0000259" key="11">
    <source>
        <dbReference type="PROSITE" id="PS51911"/>
    </source>
</evidence>
<dbReference type="GO" id="GO:0000146">
    <property type="term" value="F:microfilament motor activity"/>
    <property type="evidence" value="ECO:0007669"/>
    <property type="project" value="TreeGrafter"/>
</dbReference>
<dbReference type="InterPro" id="IPR011993">
    <property type="entry name" value="PH-like_dom_sf"/>
</dbReference>
<dbReference type="GO" id="GO:0007015">
    <property type="term" value="P:actin filament organization"/>
    <property type="evidence" value="ECO:0007669"/>
    <property type="project" value="TreeGrafter"/>
</dbReference>
<name>W4GRK0_APHAT</name>
<feature type="repeat" description="ANK" evidence="6">
    <location>
        <begin position="1207"/>
        <end position="1234"/>
    </location>
</feature>
<evidence type="ECO:0000256" key="8">
    <source>
        <dbReference type="SAM" id="MobiDB-lite"/>
    </source>
</evidence>
<dbReference type="Gene3D" id="1.20.5.4820">
    <property type="match status" value="1"/>
</dbReference>
<dbReference type="InterPro" id="IPR002110">
    <property type="entry name" value="Ankyrin_rpt"/>
</dbReference>
<keyword evidence="6" id="KW-0040">ANK repeat</keyword>
<dbReference type="OrthoDB" id="62810at2759"/>
<dbReference type="EMBL" id="KI913122">
    <property type="protein sequence ID" value="ETV82355.1"/>
    <property type="molecule type" value="Genomic_DNA"/>
</dbReference>
<keyword evidence="3 7" id="KW-0518">Myosin</keyword>
<dbReference type="PROSITE" id="PS51911">
    <property type="entry name" value="C2_AIDA"/>
    <property type="match status" value="1"/>
</dbReference>
<dbReference type="Pfam" id="PF12796">
    <property type="entry name" value="Ank_2"/>
    <property type="match status" value="1"/>
</dbReference>
<dbReference type="InterPro" id="IPR036770">
    <property type="entry name" value="Ankyrin_rpt-contain_sf"/>
</dbReference>
<dbReference type="InterPro" id="IPR000048">
    <property type="entry name" value="IQ_motif_EF-hand-BS"/>
</dbReference>
<dbReference type="GO" id="GO:0005524">
    <property type="term" value="F:ATP binding"/>
    <property type="evidence" value="ECO:0007669"/>
    <property type="project" value="UniProtKB-UniRule"/>
</dbReference>
<evidence type="ECO:0000256" key="4">
    <source>
        <dbReference type="ARBA" id="ARBA00023175"/>
    </source>
</evidence>
<evidence type="ECO:0000256" key="6">
    <source>
        <dbReference type="PROSITE-ProRule" id="PRU00023"/>
    </source>
</evidence>
<evidence type="ECO:0000313" key="12">
    <source>
        <dbReference type="EMBL" id="ETV82355.1"/>
    </source>
</evidence>
<dbReference type="SUPFAM" id="SSF50729">
    <property type="entry name" value="PH domain-like"/>
    <property type="match status" value="1"/>
</dbReference>
<dbReference type="SMART" id="SM00242">
    <property type="entry name" value="MYSc"/>
    <property type="match status" value="1"/>
</dbReference>
<dbReference type="SMART" id="SM00233">
    <property type="entry name" value="PH"/>
    <property type="match status" value="1"/>
</dbReference>
<accession>W4GRK0</accession>
<dbReference type="PROSITE" id="PS50096">
    <property type="entry name" value="IQ"/>
    <property type="match status" value="4"/>
</dbReference>
<dbReference type="CDD" id="cd14892">
    <property type="entry name" value="MYSc_Myo31"/>
    <property type="match status" value="1"/>
</dbReference>
<dbReference type="GeneID" id="20807010"/>
<dbReference type="PANTHER" id="PTHR13140">
    <property type="entry name" value="MYOSIN"/>
    <property type="match status" value="1"/>
</dbReference>
<evidence type="ECO:0000256" key="1">
    <source>
        <dbReference type="ARBA" id="ARBA00022741"/>
    </source>
</evidence>
<feature type="compositionally biased region" description="Polar residues" evidence="8">
    <location>
        <begin position="1439"/>
        <end position="1448"/>
    </location>
</feature>
<dbReference type="CDD" id="cd00821">
    <property type="entry name" value="PH"/>
    <property type="match status" value="1"/>
</dbReference>
<dbReference type="GO" id="GO:0016459">
    <property type="term" value="C:myosin complex"/>
    <property type="evidence" value="ECO:0007669"/>
    <property type="project" value="UniProtKB-KW"/>
</dbReference>
<feature type="region of interest" description="Disordered" evidence="8">
    <location>
        <begin position="1423"/>
        <end position="1448"/>
    </location>
</feature>
<dbReference type="GO" id="GO:0051015">
    <property type="term" value="F:actin filament binding"/>
    <property type="evidence" value="ECO:0007669"/>
    <property type="project" value="TreeGrafter"/>
</dbReference>
<dbReference type="SUPFAM" id="SSF48403">
    <property type="entry name" value="Ankyrin repeat"/>
    <property type="match status" value="1"/>
</dbReference>
<dbReference type="PROSITE" id="PS50003">
    <property type="entry name" value="PH_DOMAIN"/>
    <property type="match status" value="1"/>
</dbReference>
<evidence type="ECO:0000256" key="2">
    <source>
        <dbReference type="ARBA" id="ARBA00022840"/>
    </source>
</evidence>
<dbReference type="FunFam" id="1.10.10.820:FF:000001">
    <property type="entry name" value="Myosin heavy chain"/>
    <property type="match status" value="1"/>
</dbReference>
<gene>
    <name evidence="12" type="ORF">H257_05014</name>
</gene>
<dbReference type="SMART" id="SM00248">
    <property type="entry name" value="ANK"/>
    <property type="match status" value="4"/>
</dbReference>
<dbReference type="GO" id="GO:0016020">
    <property type="term" value="C:membrane"/>
    <property type="evidence" value="ECO:0007669"/>
    <property type="project" value="TreeGrafter"/>
</dbReference>
<feature type="region of interest" description="Disordered" evidence="8">
    <location>
        <begin position="668"/>
        <end position="699"/>
    </location>
</feature>
<dbReference type="Pfam" id="PF00169">
    <property type="entry name" value="PH"/>
    <property type="match status" value="1"/>
</dbReference>
<keyword evidence="5 7" id="KW-0009">Actin-binding</keyword>
<evidence type="ECO:0000256" key="3">
    <source>
        <dbReference type="ARBA" id="ARBA00023123"/>
    </source>
</evidence>
<dbReference type="Pfam" id="PF00612">
    <property type="entry name" value="IQ"/>
    <property type="match status" value="4"/>
</dbReference>
<dbReference type="Gene3D" id="1.20.120.720">
    <property type="entry name" value="Myosin VI head, motor domain, U50 subdomain"/>
    <property type="match status" value="1"/>
</dbReference>
<dbReference type="RefSeq" id="XP_009828024.1">
    <property type="nucleotide sequence ID" value="XM_009829722.1"/>
</dbReference>
<dbReference type="PRINTS" id="PR00193">
    <property type="entry name" value="MYOSINHEAVY"/>
</dbReference>
<dbReference type="Gene3D" id="1.20.58.530">
    <property type="match status" value="1"/>
</dbReference>
<keyword evidence="4 7" id="KW-0505">Motor protein</keyword>
<dbReference type="PANTHER" id="PTHR13140:SF845">
    <property type="entry name" value="MYOSIN-LIKE PROTEIN"/>
    <property type="match status" value="1"/>
</dbReference>
<feature type="region of interest" description="Actin-binding" evidence="7">
    <location>
        <begin position="709"/>
        <end position="731"/>
    </location>
</feature>
<organism evidence="12">
    <name type="scientific">Aphanomyces astaci</name>
    <name type="common">Crayfish plague agent</name>
    <dbReference type="NCBI Taxonomy" id="112090"/>
    <lineage>
        <taxon>Eukaryota</taxon>
        <taxon>Sar</taxon>
        <taxon>Stramenopiles</taxon>
        <taxon>Oomycota</taxon>
        <taxon>Saprolegniomycetes</taxon>
        <taxon>Saprolegniales</taxon>
        <taxon>Verrucalvaceae</taxon>
        <taxon>Aphanomyces</taxon>
    </lineage>
</organism>
<evidence type="ECO:0000259" key="9">
    <source>
        <dbReference type="PROSITE" id="PS50003"/>
    </source>
</evidence>
<evidence type="ECO:0008006" key="13">
    <source>
        <dbReference type="Google" id="ProtNLM"/>
    </source>
</evidence>
<dbReference type="Pfam" id="PF00063">
    <property type="entry name" value="Myosin_head"/>
    <property type="match status" value="1"/>
</dbReference>
<dbReference type="Gene3D" id="2.30.29.30">
    <property type="entry name" value="Pleckstrin-homology domain (PH domain)/Phosphotyrosine-binding domain (PTB)"/>
    <property type="match status" value="1"/>
</dbReference>
<dbReference type="SMART" id="SM00015">
    <property type="entry name" value="IQ"/>
    <property type="match status" value="9"/>
</dbReference>
<dbReference type="InterPro" id="IPR001849">
    <property type="entry name" value="PH_domain"/>
</dbReference>
<dbReference type="Gene3D" id="3.40.850.10">
    <property type="entry name" value="Kinesin motor domain"/>
    <property type="match status" value="1"/>
</dbReference>
<dbReference type="STRING" id="112090.W4GRK0"/>
<feature type="domain" description="Myosin motor" evidence="10">
    <location>
        <begin position="114"/>
        <end position="828"/>
    </location>
</feature>